<dbReference type="InterPro" id="IPR013087">
    <property type="entry name" value="Znf_C2H2_type"/>
</dbReference>
<feature type="domain" description="C2H2-type" evidence="11">
    <location>
        <begin position="113"/>
        <end position="140"/>
    </location>
</feature>
<dbReference type="GO" id="GO:0000978">
    <property type="term" value="F:RNA polymerase II cis-regulatory region sequence-specific DNA binding"/>
    <property type="evidence" value="ECO:0007669"/>
    <property type="project" value="TreeGrafter"/>
</dbReference>
<evidence type="ECO:0000259" key="11">
    <source>
        <dbReference type="PROSITE" id="PS50157"/>
    </source>
</evidence>
<evidence type="ECO:0000256" key="6">
    <source>
        <dbReference type="ARBA" id="ARBA00022833"/>
    </source>
</evidence>
<dbReference type="PROSITE" id="PS50157">
    <property type="entry name" value="ZINC_FINGER_C2H2_2"/>
    <property type="match status" value="4"/>
</dbReference>
<keyword evidence="9" id="KW-0539">Nucleus</keyword>
<dbReference type="GO" id="GO:0000981">
    <property type="term" value="F:DNA-binding transcription factor activity, RNA polymerase II-specific"/>
    <property type="evidence" value="ECO:0007669"/>
    <property type="project" value="TreeGrafter"/>
</dbReference>
<keyword evidence="7" id="KW-0832">Ubl conjugation</keyword>
<feature type="domain" description="C2H2-type" evidence="11">
    <location>
        <begin position="85"/>
        <end position="112"/>
    </location>
</feature>
<dbReference type="EMBL" id="GEGO01003105">
    <property type="protein sequence ID" value="JAR92299.1"/>
    <property type="molecule type" value="Transcribed_RNA"/>
</dbReference>
<keyword evidence="5 10" id="KW-0863">Zinc-finger</keyword>
<comment type="subcellular location">
    <subcellularLocation>
        <location evidence="1">Nucleus</location>
    </subcellularLocation>
</comment>
<evidence type="ECO:0000256" key="2">
    <source>
        <dbReference type="ARBA" id="ARBA00006991"/>
    </source>
</evidence>
<dbReference type="InterPro" id="IPR036236">
    <property type="entry name" value="Znf_C2H2_sf"/>
</dbReference>
<dbReference type="AlphaFoldDB" id="A0A147BNE5"/>
<dbReference type="SMART" id="SM00355">
    <property type="entry name" value="ZnF_C2H2"/>
    <property type="match status" value="4"/>
</dbReference>
<dbReference type="Gene3D" id="3.30.160.60">
    <property type="entry name" value="Classic Zinc Finger"/>
    <property type="match status" value="4"/>
</dbReference>
<evidence type="ECO:0000256" key="8">
    <source>
        <dbReference type="ARBA" id="ARBA00023125"/>
    </source>
</evidence>
<evidence type="ECO:0000256" key="5">
    <source>
        <dbReference type="ARBA" id="ARBA00022771"/>
    </source>
</evidence>
<evidence type="ECO:0000256" key="3">
    <source>
        <dbReference type="ARBA" id="ARBA00022723"/>
    </source>
</evidence>
<evidence type="ECO:0000256" key="9">
    <source>
        <dbReference type="ARBA" id="ARBA00023242"/>
    </source>
</evidence>
<keyword evidence="8" id="KW-0238">DNA-binding</keyword>
<dbReference type="SUPFAM" id="SSF57667">
    <property type="entry name" value="beta-beta-alpha zinc fingers"/>
    <property type="match status" value="2"/>
</dbReference>
<feature type="domain" description="C2H2-type" evidence="11">
    <location>
        <begin position="141"/>
        <end position="168"/>
    </location>
</feature>
<evidence type="ECO:0000256" key="1">
    <source>
        <dbReference type="ARBA" id="ARBA00004123"/>
    </source>
</evidence>
<reference evidence="12" key="1">
    <citation type="journal article" date="2018" name="PLoS Negl. Trop. Dis.">
        <title>Sialome diversity of ticks revealed by RNAseq of single tick salivary glands.</title>
        <authorList>
            <person name="Perner J."/>
            <person name="Kropackova S."/>
            <person name="Kopacek P."/>
            <person name="Ribeiro J.M."/>
        </authorList>
    </citation>
    <scope>NUCLEOTIDE SEQUENCE</scope>
    <source>
        <strain evidence="12">Siblings of single egg batch collected in Ceske Budejovice</strain>
        <tissue evidence="12">Salivary glands</tissue>
    </source>
</reference>
<dbReference type="FunFam" id="3.30.160.60:FF:002090">
    <property type="entry name" value="Zinc finger protein 473"/>
    <property type="match status" value="1"/>
</dbReference>
<evidence type="ECO:0000313" key="12">
    <source>
        <dbReference type="EMBL" id="JAR92299.1"/>
    </source>
</evidence>
<evidence type="ECO:0000256" key="10">
    <source>
        <dbReference type="PROSITE-ProRule" id="PRU00042"/>
    </source>
</evidence>
<feature type="domain" description="C2H2-type" evidence="11">
    <location>
        <begin position="57"/>
        <end position="84"/>
    </location>
</feature>
<dbReference type="GO" id="GO:0008270">
    <property type="term" value="F:zinc ion binding"/>
    <property type="evidence" value="ECO:0007669"/>
    <property type="project" value="UniProtKB-KW"/>
</dbReference>
<keyword evidence="6" id="KW-0862">Zinc</keyword>
<evidence type="ECO:0000256" key="7">
    <source>
        <dbReference type="ARBA" id="ARBA00022843"/>
    </source>
</evidence>
<protein>
    <submittedName>
        <fullName evidence="12">Putative c2h2-type zn-finger protein</fullName>
    </submittedName>
</protein>
<accession>A0A147BNE5</accession>
<dbReference type="FunFam" id="3.30.160.60:FF:000624">
    <property type="entry name" value="zinc finger protein 697"/>
    <property type="match status" value="1"/>
</dbReference>
<name>A0A147BNE5_IXORI</name>
<dbReference type="Pfam" id="PF00096">
    <property type="entry name" value="zf-C2H2"/>
    <property type="match status" value="3"/>
</dbReference>
<dbReference type="PANTHER" id="PTHR23235">
    <property type="entry name" value="KRUEPPEL-LIKE TRANSCRIPTION FACTOR"/>
    <property type="match status" value="1"/>
</dbReference>
<evidence type="ECO:0000256" key="4">
    <source>
        <dbReference type="ARBA" id="ARBA00022737"/>
    </source>
</evidence>
<dbReference type="GO" id="GO:0005634">
    <property type="term" value="C:nucleus"/>
    <property type="evidence" value="ECO:0007669"/>
    <property type="project" value="UniProtKB-SubCell"/>
</dbReference>
<organism evidence="12">
    <name type="scientific">Ixodes ricinus</name>
    <name type="common">Common tick</name>
    <name type="synonym">Acarus ricinus</name>
    <dbReference type="NCBI Taxonomy" id="34613"/>
    <lineage>
        <taxon>Eukaryota</taxon>
        <taxon>Metazoa</taxon>
        <taxon>Ecdysozoa</taxon>
        <taxon>Arthropoda</taxon>
        <taxon>Chelicerata</taxon>
        <taxon>Arachnida</taxon>
        <taxon>Acari</taxon>
        <taxon>Parasitiformes</taxon>
        <taxon>Ixodida</taxon>
        <taxon>Ixodoidea</taxon>
        <taxon>Ixodidae</taxon>
        <taxon>Ixodinae</taxon>
        <taxon>Ixodes</taxon>
    </lineage>
</organism>
<dbReference type="FunFam" id="3.30.160.60:FF:000555">
    <property type="entry name" value="Zinc finger protein 1 homolog"/>
    <property type="match status" value="1"/>
</dbReference>
<keyword evidence="4" id="KW-0677">Repeat</keyword>
<proteinExistence type="inferred from homology"/>
<dbReference type="PROSITE" id="PS00028">
    <property type="entry name" value="ZINC_FINGER_C2H2_1"/>
    <property type="match status" value="3"/>
</dbReference>
<sequence>MRLTPSLCVLLSTEPREIPLDPAGDSWSCKDFDSPFLFQTSVTKRRRRVHQWRGTYHHCRYCNYSSYDKTCVARHERTHTGERPFDCQICGKAFTRKCLLIIHERTHTGEKPFKCKLCGQAFSQAAHLSHHQMVHTGAKPFKCQICGKDFARKFTLLSHYKVHSSGRLSGRHASSDASCNE</sequence>
<dbReference type="PANTHER" id="PTHR23235:SF120">
    <property type="entry name" value="KRUPPEL-LIKE FACTOR 15"/>
    <property type="match status" value="1"/>
</dbReference>
<comment type="similarity">
    <text evidence="2">Belongs to the krueppel C2H2-type zinc-finger protein family.</text>
</comment>
<keyword evidence="3" id="KW-0479">Metal-binding</keyword>